<gene>
    <name evidence="1" type="ORF">V565_319790</name>
</gene>
<dbReference type="AlphaFoldDB" id="A0A074RD32"/>
<accession>A0A074RD32</accession>
<comment type="caution">
    <text evidence="1">The sequence shown here is derived from an EMBL/GenBank/DDBJ whole genome shotgun (WGS) entry which is preliminary data.</text>
</comment>
<dbReference type="HOGENOM" id="CLU_661504_0_0_1"/>
<dbReference type="PANTHER" id="PTHR46579:SF1">
    <property type="entry name" value="F5_8 TYPE C DOMAIN-CONTAINING PROTEIN"/>
    <property type="match status" value="1"/>
</dbReference>
<dbReference type="Proteomes" id="UP000027456">
    <property type="component" value="Unassembled WGS sequence"/>
</dbReference>
<evidence type="ECO:0000313" key="1">
    <source>
        <dbReference type="EMBL" id="KEP45091.1"/>
    </source>
</evidence>
<organism evidence="1 2">
    <name type="scientific">Rhizoctonia solani 123E</name>
    <dbReference type="NCBI Taxonomy" id="1423351"/>
    <lineage>
        <taxon>Eukaryota</taxon>
        <taxon>Fungi</taxon>
        <taxon>Dikarya</taxon>
        <taxon>Basidiomycota</taxon>
        <taxon>Agaricomycotina</taxon>
        <taxon>Agaricomycetes</taxon>
        <taxon>Cantharellales</taxon>
        <taxon>Ceratobasidiaceae</taxon>
        <taxon>Rhizoctonia</taxon>
    </lineage>
</organism>
<reference evidence="1 2" key="1">
    <citation type="submission" date="2013-12" db="EMBL/GenBank/DDBJ databases">
        <authorList>
            <person name="Cubeta M."/>
            <person name="Pakala S."/>
            <person name="Fedorova N."/>
            <person name="Thomas E."/>
            <person name="Dean R."/>
            <person name="Jabaji S."/>
            <person name="Neate S."/>
            <person name="Toda T."/>
            <person name="Tavantzis S."/>
            <person name="Vilgalys R."/>
            <person name="Bharathan N."/>
            <person name="Pakala S."/>
            <person name="Losada L.S."/>
            <person name="Zafar N."/>
            <person name="Nierman W."/>
        </authorList>
    </citation>
    <scope>NUCLEOTIDE SEQUENCE [LARGE SCALE GENOMIC DNA]</scope>
    <source>
        <strain evidence="1 2">123E</strain>
    </source>
</reference>
<name>A0A074RD32_9AGAM</name>
<sequence length="416" mass="47110">MQFSNLAFGLSFSLNSDWFQATEEGNYSVGACYLVLDNLLRHLRFLRENICLLVVMPGPNEPNDYALDQMLAPLIKELLQLNKGVEINIQEGDNPATFRKQVVHGVLSQHIADLIARIKLGGCSGLKSELNFCLYCQARLSSLSVPSGFIREGFNHHDPQEDLNNAYFWRSLETAEERKAFFDFTGNQFTALHQLPGWYTSLCSPPDAMHLFYLGGMNRILIQTLVQPGMLTKRQPTNEDPVVCFNKCLDEMWIPKNFSRLPPKLGQTNTKIKANQWKLATRVIFIPLYMAFRVGNIIPNDCVPHGNNSLTGVKNQTAQAKAFHFTPTEIEFGTQLLETMCVEYICNNIPLPPNFHIMMHLEESMLKYGSLYNSHVWGMERANGVLSSMNHNGRGSGMLEGTLMQGWWEIANLQNL</sequence>
<protein>
    <submittedName>
        <fullName evidence="1">Transposase family Tnp2 protein</fullName>
    </submittedName>
</protein>
<proteinExistence type="predicted"/>
<evidence type="ECO:0000313" key="2">
    <source>
        <dbReference type="Proteomes" id="UP000027456"/>
    </source>
</evidence>
<dbReference type="PANTHER" id="PTHR46579">
    <property type="entry name" value="F5/8 TYPE C DOMAIN-CONTAINING PROTEIN-RELATED"/>
    <property type="match status" value="1"/>
</dbReference>
<dbReference type="STRING" id="1423351.A0A074RD32"/>
<feature type="non-terminal residue" evidence="1">
    <location>
        <position position="416"/>
    </location>
</feature>
<keyword evidence="2" id="KW-1185">Reference proteome</keyword>
<dbReference type="EMBL" id="AZST01002267">
    <property type="protein sequence ID" value="KEP45091.1"/>
    <property type="molecule type" value="Genomic_DNA"/>
</dbReference>
<dbReference type="OrthoDB" id="3248986at2759"/>